<protein>
    <recommendedName>
        <fullName evidence="3">Tryptophan halogenase</fullName>
    </recommendedName>
</protein>
<sequence>MALAALARHLPPSIAILWARAGDQRGSDLFYGNVTGPSAYAFNLTAGLDERRLTLDSTTAFSWGTRYADWGAGRSWMQSFALPFPVIDGVQFHHYLASAGADSIDPFVAGLQAARRGVFVHPPRAGANGAPHPLSRAEYGYQFDAQDYARLFDVPDRVERIGGAVASVEAADGRIAGVTMDDGRVVIADLYVDASGPEAQLLAALAGDRPSGRAIAIATSDLPADDQAPLRTVRVTSSGWESDTPLKGRTRRTVVGAVGEVAGTKATLGRRSLAWAGNCVGVGQAAGVVEPLTPAPMLLLERDIERLLALIPVTGGMAVEAAEYNRRFAEDYDHAALFQQAMFQAGGLPDGPYWQAARAEAVPERLERKLTMFERRGVLVAYDLEPFHPEDWLILHMGMGRRPARYDPLADRAERAQVTPFLSKMARTIEQGVATLPPARVYRAQLEQYLRKAAS</sequence>
<comment type="caution">
    <text evidence="1">The sequence shown here is derived from an EMBL/GenBank/DDBJ whole genome shotgun (WGS) entry which is preliminary data.</text>
</comment>
<dbReference type="InterPro" id="IPR036188">
    <property type="entry name" value="FAD/NAD-bd_sf"/>
</dbReference>
<proteinExistence type="predicted"/>
<dbReference type="Pfam" id="PF04820">
    <property type="entry name" value="Trp_halogenase"/>
    <property type="match status" value="2"/>
</dbReference>
<gene>
    <name evidence="1" type="ORF">AVT10_08235</name>
</gene>
<keyword evidence="2" id="KW-1185">Reference proteome</keyword>
<dbReference type="InterPro" id="IPR006905">
    <property type="entry name" value="Flavin_halogenase"/>
</dbReference>
<accession>A0ABR5Y7J5</accession>
<dbReference type="Gene3D" id="3.50.50.60">
    <property type="entry name" value="FAD/NAD(P)-binding domain"/>
    <property type="match status" value="1"/>
</dbReference>
<dbReference type="SUPFAM" id="SSF51905">
    <property type="entry name" value="FAD/NAD(P)-binding domain"/>
    <property type="match status" value="1"/>
</dbReference>
<dbReference type="Proteomes" id="UP000076609">
    <property type="component" value="Unassembled WGS sequence"/>
</dbReference>
<organism evidence="1 2">
    <name type="scientific">Sphingomonas hankookensis</name>
    <dbReference type="NCBI Taxonomy" id="563996"/>
    <lineage>
        <taxon>Bacteria</taxon>
        <taxon>Pseudomonadati</taxon>
        <taxon>Pseudomonadota</taxon>
        <taxon>Alphaproteobacteria</taxon>
        <taxon>Sphingomonadales</taxon>
        <taxon>Sphingomonadaceae</taxon>
        <taxon>Sphingomonas</taxon>
    </lineage>
</organism>
<name>A0ABR5Y7J5_9SPHN</name>
<reference evidence="2" key="1">
    <citation type="submission" date="2016-01" db="EMBL/GenBank/DDBJ databases">
        <title>Draft genome of Chromobacterium sp. F49.</title>
        <authorList>
            <person name="Hong K.W."/>
        </authorList>
    </citation>
    <scope>NUCLEOTIDE SEQUENCE [LARGE SCALE GENOMIC DNA]</scope>
    <source>
        <strain evidence="2">CN3</strain>
    </source>
</reference>
<evidence type="ECO:0000313" key="1">
    <source>
        <dbReference type="EMBL" id="KZE08538.1"/>
    </source>
</evidence>
<evidence type="ECO:0008006" key="3">
    <source>
        <dbReference type="Google" id="ProtNLM"/>
    </source>
</evidence>
<evidence type="ECO:0000313" key="2">
    <source>
        <dbReference type="Proteomes" id="UP000076609"/>
    </source>
</evidence>
<dbReference type="EMBL" id="LQQO01000063">
    <property type="protein sequence ID" value="KZE08538.1"/>
    <property type="molecule type" value="Genomic_DNA"/>
</dbReference>